<sequence>MDGVANKPGVETTQGRTRSIHHGDPAGGGQIGSRYGVRWSADRICEGRQSGRVQVDVGIGSIYVHEMPVPRYRPTEIGPLMRSLTDLFLSTSFTDIPYDRLTC</sequence>
<keyword evidence="3" id="KW-1185">Reference proteome</keyword>
<proteinExistence type="predicted"/>
<comment type="caution">
    <text evidence="2">The sequence shown here is derived from an EMBL/GenBank/DDBJ whole genome shotgun (WGS) entry which is preliminary data.</text>
</comment>
<feature type="region of interest" description="Disordered" evidence="1">
    <location>
        <begin position="1"/>
        <end position="34"/>
    </location>
</feature>
<gene>
    <name evidence="2" type="ORF">H0235_016451</name>
</gene>
<protein>
    <submittedName>
        <fullName evidence="2">Uncharacterized protein</fullName>
    </submittedName>
</protein>
<dbReference type="Proteomes" id="UP000600918">
    <property type="component" value="Unassembled WGS sequence"/>
</dbReference>
<organism evidence="2 3">
    <name type="scientific">Vespula pensylvanica</name>
    <name type="common">Western yellow jacket</name>
    <name type="synonym">Wasp</name>
    <dbReference type="NCBI Taxonomy" id="30213"/>
    <lineage>
        <taxon>Eukaryota</taxon>
        <taxon>Metazoa</taxon>
        <taxon>Ecdysozoa</taxon>
        <taxon>Arthropoda</taxon>
        <taxon>Hexapoda</taxon>
        <taxon>Insecta</taxon>
        <taxon>Pterygota</taxon>
        <taxon>Neoptera</taxon>
        <taxon>Endopterygota</taxon>
        <taxon>Hymenoptera</taxon>
        <taxon>Apocrita</taxon>
        <taxon>Aculeata</taxon>
        <taxon>Vespoidea</taxon>
        <taxon>Vespidae</taxon>
        <taxon>Vespinae</taxon>
        <taxon>Vespula</taxon>
    </lineage>
</organism>
<accession>A0A834K1K8</accession>
<dbReference type="EMBL" id="JACSDY010000020">
    <property type="protein sequence ID" value="KAF7396914.1"/>
    <property type="molecule type" value="Genomic_DNA"/>
</dbReference>
<evidence type="ECO:0000313" key="3">
    <source>
        <dbReference type="Proteomes" id="UP000600918"/>
    </source>
</evidence>
<dbReference type="AlphaFoldDB" id="A0A834K1K8"/>
<name>A0A834K1K8_VESPE</name>
<evidence type="ECO:0000313" key="2">
    <source>
        <dbReference type="EMBL" id="KAF7396914.1"/>
    </source>
</evidence>
<evidence type="ECO:0000256" key="1">
    <source>
        <dbReference type="SAM" id="MobiDB-lite"/>
    </source>
</evidence>
<reference evidence="2" key="1">
    <citation type="journal article" date="2020" name="G3 (Bethesda)">
        <title>High-Quality Assemblies for Three Invasive Social Wasps from the &lt;i&gt;Vespula&lt;/i&gt; Genus.</title>
        <authorList>
            <person name="Harrop T.W.R."/>
            <person name="Guhlin J."/>
            <person name="McLaughlin G.M."/>
            <person name="Permina E."/>
            <person name="Stockwell P."/>
            <person name="Gilligan J."/>
            <person name="Le Lec M.F."/>
            <person name="Gruber M.A.M."/>
            <person name="Quinn O."/>
            <person name="Lovegrove M."/>
            <person name="Duncan E.J."/>
            <person name="Remnant E.J."/>
            <person name="Van Eeckhoven J."/>
            <person name="Graham B."/>
            <person name="Knapp R.A."/>
            <person name="Langford K.W."/>
            <person name="Kronenberg Z."/>
            <person name="Press M.O."/>
            <person name="Eacker S.M."/>
            <person name="Wilson-Rankin E.E."/>
            <person name="Purcell J."/>
            <person name="Lester P.J."/>
            <person name="Dearden P.K."/>
        </authorList>
    </citation>
    <scope>NUCLEOTIDE SEQUENCE</scope>
    <source>
        <strain evidence="2">Volc-1</strain>
    </source>
</reference>